<comment type="function">
    <text evidence="8">Catalyzes the acetylation of L-2,4-diaminobutyrate (DABA) to gamma-N-acetyl-alpha,gamma-diaminobutyric acid (ADABA) with acetyl coenzyme A.</text>
</comment>
<dbReference type="Gene3D" id="3.40.630.30">
    <property type="match status" value="1"/>
</dbReference>
<proteinExistence type="inferred from homology"/>
<comment type="caution">
    <text evidence="10">The sequence shown here is derived from an EMBL/GenBank/DDBJ whole genome shotgun (WGS) entry which is preliminary data.</text>
</comment>
<evidence type="ECO:0000256" key="7">
    <source>
        <dbReference type="ARBA" id="ARBA00048924"/>
    </source>
</evidence>
<dbReference type="RefSeq" id="WP_310321070.1">
    <property type="nucleotide sequence ID" value="NZ_JAVDWU010000011.1"/>
</dbReference>
<dbReference type="EC" id="2.3.1.178" evidence="3 8"/>
<dbReference type="Pfam" id="PF00583">
    <property type="entry name" value="Acetyltransf_1"/>
    <property type="match status" value="1"/>
</dbReference>
<evidence type="ECO:0000256" key="1">
    <source>
        <dbReference type="ARBA" id="ARBA00004978"/>
    </source>
</evidence>
<sequence>MTLSGSTTLTPSFPLVFRSARPADGATLWRLVQAAGTLELNSQYFYLLLATDFGDTCLIAELDGQAVGMVIGYHPPREPATAFVWQVGLLPKHQGKGLGLQMLMAWLSLPANTHCQWVTATVADDNTASQALFKRLAAELQTGCEVRPHFTAEHFAHDHPAEPLYRIGPLARGTPSRAD</sequence>
<evidence type="ECO:0000259" key="9">
    <source>
        <dbReference type="PROSITE" id="PS51186"/>
    </source>
</evidence>
<gene>
    <name evidence="8" type="primary">ectA</name>
    <name evidence="10" type="ORF">J2W49_004380</name>
</gene>
<protein>
    <recommendedName>
        <fullName evidence="4 8">L-2,4-diaminobutyric acid acetyltransferase</fullName>
        <shortName evidence="8">DABA acetyltransferase</shortName>
        <ecNumber evidence="3 8">2.3.1.178</ecNumber>
    </recommendedName>
</protein>
<dbReference type="SUPFAM" id="SSF55729">
    <property type="entry name" value="Acyl-CoA N-acyltransferases (Nat)"/>
    <property type="match status" value="1"/>
</dbReference>
<dbReference type="GO" id="GO:0033816">
    <property type="term" value="F:diaminobutyrate acetyltransferase activity"/>
    <property type="evidence" value="ECO:0007669"/>
    <property type="project" value="UniProtKB-EC"/>
</dbReference>
<evidence type="ECO:0000256" key="4">
    <source>
        <dbReference type="ARBA" id="ARBA00017935"/>
    </source>
</evidence>
<evidence type="ECO:0000256" key="8">
    <source>
        <dbReference type="RuleBase" id="RU365045"/>
    </source>
</evidence>
<comment type="catalytic activity">
    <reaction evidence="7 8">
        <text>L-2,4-diaminobutanoate + acetyl-CoA = (2S)-4-acetamido-2-aminobutanoate + CoA + H(+)</text>
        <dbReference type="Rhea" id="RHEA:16901"/>
        <dbReference type="ChEBI" id="CHEBI:15378"/>
        <dbReference type="ChEBI" id="CHEBI:57287"/>
        <dbReference type="ChEBI" id="CHEBI:57288"/>
        <dbReference type="ChEBI" id="CHEBI:58761"/>
        <dbReference type="ChEBI" id="CHEBI:58929"/>
        <dbReference type="EC" id="2.3.1.178"/>
    </reaction>
</comment>
<comment type="pathway">
    <text evidence="1 8">Amine and polyamine biosynthesis; ectoine biosynthesis; L-ectoine from L-aspartate 4-semialdehyde: step 2/3.</text>
</comment>
<keyword evidence="6 8" id="KW-0012">Acyltransferase</keyword>
<evidence type="ECO:0000256" key="6">
    <source>
        <dbReference type="ARBA" id="ARBA00023315"/>
    </source>
</evidence>
<dbReference type="EMBL" id="JAVDWU010000011">
    <property type="protein sequence ID" value="MDR7152404.1"/>
    <property type="molecule type" value="Genomic_DNA"/>
</dbReference>
<accession>A0ABU1WSX9</accession>
<organism evidence="10 11">
    <name type="scientific">Hydrogenophaga palleronii</name>
    <dbReference type="NCBI Taxonomy" id="65655"/>
    <lineage>
        <taxon>Bacteria</taxon>
        <taxon>Pseudomonadati</taxon>
        <taxon>Pseudomonadota</taxon>
        <taxon>Betaproteobacteria</taxon>
        <taxon>Burkholderiales</taxon>
        <taxon>Comamonadaceae</taxon>
        <taxon>Hydrogenophaga</taxon>
    </lineage>
</organism>
<evidence type="ECO:0000313" key="11">
    <source>
        <dbReference type="Proteomes" id="UP001265700"/>
    </source>
</evidence>
<evidence type="ECO:0000256" key="3">
    <source>
        <dbReference type="ARBA" id="ARBA00012355"/>
    </source>
</evidence>
<reference evidence="10 11" key="1">
    <citation type="submission" date="2023-07" db="EMBL/GenBank/DDBJ databases">
        <title>Sorghum-associated microbial communities from plants grown in Nebraska, USA.</title>
        <authorList>
            <person name="Schachtman D."/>
        </authorList>
    </citation>
    <scope>NUCLEOTIDE SEQUENCE [LARGE SCALE GENOMIC DNA]</scope>
    <source>
        <strain evidence="10 11">4249</strain>
    </source>
</reference>
<keyword evidence="11" id="KW-1185">Reference proteome</keyword>
<feature type="domain" description="N-acetyltransferase" evidence="9">
    <location>
        <begin position="15"/>
        <end position="162"/>
    </location>
</feature>
<evidence type="ECO:0000256" key="2">
    <source>
        <dbReference type="ARBA" id="ARBA00010712"/>
    </source>
</evidence>
<keyword evidence="5 8" id="KW-0808">Transferase</keyword>
<dbReference type="InterPro" id="IPR000182">
    <property type="entry name" value="GNAT_dom"/>
</dbReference>
<dbReference type="PROSITE" id="PS51186">
    <property type="entry name" value="GNAT"/>
    <property type="match status" value="1"/>
</dbReference>
<dbReference type="InterPro" id="IPR012772">
    <property type="entry name" value="Ectoine_EctA"/>
</dbReference>
<evidence type="ECO:0000256" key="5">
    <source>
        <dbReference type="ARBA" id="ARBA00022679"/>
    </source>
</evidence>
<dbReference type="InterPro" id="IPR016181">
    <property type="entry name" value="Acyl_CoA_acyltransferase"/>
</dbReference>
<dbReference type="NCBIfam" id="TIGR02406">
    <property type="entry name" value="ectoine_EctA"/>
    <property type="match status" value="1"/>
</dbReference>
<name>A0ABU1WSX9_9BURK</name>
<dbReference type="Proteomes" id="UP001265700">
    <property type="component" value="Unassembled WGS sequence"/>
</dbReference>
<dbReference type="CDD" id="cd04301">
    <property type="entry name" value="NAT_SF"/>
    <property type="match status" value="1"/>
</dbReference>
<comment type="similarity">
    <text evidence="2 8">Belongs to the acetyltransferase family. EctA subfamily.</text>
</comment>
<evidence type="ECO:0000313" key="10">
    <source>
        <dbReference type="EMBL" id="MDR7152404.1"/>
    </source>
</evidence>